<proteinExistence type="predicted"/>
<evidence type="ECO:0000313" key="1">
    <source>
        <dbReference type="EMBL" id="MFB6489661.1"/>
    </source>
</evidence>
<name>A0ACC6UYP4_9CREN</name>
<dbReference type="Proteomes" id="UP000033636">
    <property type="component" value="Unassembled WGS sequence"/>
</dbReference>
<comment type="caution">
    <text evidence="1">The sequence shown here is derived from an EMBL/GenBank/DDBJ whole genome shotgun (WGS) entry which is preliminary data.</text>
</comment>
<evidence type="ECO:0000313" key="2">
    <source>
        <dbReference type="Proteomes" id="UP000033636"/>
    </source>
</evidence>
<gene>
    <name evidence="1" type="ORF">TU35_000180</name>
</gene>
<dbReference type="EMBL" id="JZWT02000001">
    <property type="protein sequence ID" value="MFB6489661.1"/>
    <property type="molecule type" value="Genomic_DNA"/>
</dbReference>
<reference evidence="1" key="1">
    <citation type="submission" date="2024-07" db="EMBL/GenBank/DDBJ databases">
        <title>Metagenome and Metagenome-Assembled Genomes of Archaea from a hot spring from the geothermal field of Los Azufres, Mexico.</title>
        <authorList>
            <person name="Marin-Paredes R."/>
            <person name="Martinez-Romero E."/>
            <person name="Servin-Garciduenas L.E."/>
        </authorList>
    </citation>
    <scope>NUCLEOTIDE SEQUENCE</scope>
</reference>
<accession>A0ACC6UYP4</accession>
<sequence>MEDKLRELEEREREAREIRRREADWAYINSLPPRVKSAVILFIERGDLRLAQRLSGLDLEDFIEHLRRARVWVW</sequence>
<protein>
    <submittedName>
        <fullName evidence="1">Uncharacterized protein</fullName>
    </submittedName>
</protein>
<organism evidence="1 2">
    <name type="scientific">Thermoproteus sp. AZ2</name>
    <dbReference type="NCBI Taxonomy" id="1609232"/>
    <lineage>
        <taxon>Archaea</taxon>
        <taxon>Thermoproteota</taxon>
        <taxon>Thermoprotei</taxon>
        <taxon>Thermoproteales</taxon>
        <taxon>Thermoproteaceae</taxon>
        <taxon>Thermoproteus</taxon>
    </lineage>
</organism>